<dbReference type="InterPro" id="IPR007812">
    <property type="entry name" value="T2SS_protein-GspL"/>
</dbReference>
<keyword evidence="7 10" id="KW-0653">Protein transport</keyword>
<gene>
    <name evidence="13" type="primary">xcpY_1</name>
    <name evidence="13" type="ORF">TUM18999_17280</name>
    <name evidence="14" type="ORF">TUM20286_13330</name>
</gene>
<evidence type="ECO:0000313" key="14">
    <source>
        <dbReference type="EMBL" id="GJN51581.1"/>
    </source>
</evidence>
<reference evidence="13 15" key="1">
    <citation type="submission" date="2020-05" db="EMBL/GenBank/DDBJ databases">
        <title>Characterization of novel class B3 metallo-beta-lactamase from novel Pseudomonas species.</title>
        <authorList>
            <person name="Yamada K."/>
            <person name="Aoki K."/>
            <person name="Ishii Y."/>
        </authorList>
    </citation>
    <scope>NUCLEOTIDE SEQUENCE [LARGE SCALE GENOMIC DNA]</scope>
    <source>
        <strain evidence="13 15">TUM18999</strain>
        <strain evidence="14 16">TUM20286</strain>
    </source>
</reference>
<accession>A0A6J4E1B3</accession>
<evidence type="ECO:0000256" key="9">
    <source>
        <dbReference type="ARBA" id="ARBA00023136"/>
    </source>
</evidence>
<organism evidence="13 15">
    <name type="scientific">Pseudomonas tohonis</name>
    <dbReference type="NCBI Taxonomy" id="2725477"/>
    <lineage>
        <taxon>Bacteria</taxon>
        <taxon>Pseudomonadati</taxon>
        <taxon>Pseudomonadota</taxon>
        <taxon>Gammaproteobacteria</taxon>
        <taxon>Pseudomonadales</taxon>
        <taxon>Pseudomonadaceae</taxon>
        <taxon>Pseudomonas</taxon>
    </lineage>
</organism>
<evidence type="ECO:0000256" key="3">
    <source>
        <dbReference type="ARBA" id="ARBA00022448"/>
    </source>
</evidence>
<evidence type="ECO:0000256" key="7">
    <source>
        <dbReference type="ARBA" id="ARBA00022927"/>
    </source>
</evidence>
<evidence type="ECO:0000256" key="4">
    <source>
        <dbReference type="ARBA" id="ARBA00022475"/>
    </source>
</evidence>
<keyword evidence="16" id="KW-1185">Reference proteome</keyword>
<dbReference type="EMBL" id="AP023189">
    <property type="protein sequence ID" value="BCG23537.1"/>
    <property type="molecule type" value="Genomic_DNA"/>
</dbReference>
<feature type="domain" description="GspL cytoplasmic actin-ATPase-like" evidence="11">
    <location>
        <begin position="7"/>
        <end position="219"/>
    </location>
</feature>
<evidence type="ECO:0000256" key="8">
    <source>
        <dbReference type="ARBA" id="ARBA00022989"/>
    </source>
</evidence>
<dbReference type="GO" id="GO:0009276">
    <property type="term" value="C:Gram-negative-bacterium-type cell wall"/>
    <property type="evidence" value="ECO:0007669"/>
    <property type="project" value="InterPro"/>
</dbReference>
<dbReference type="PIRSF" id="PIRSF015761">
    <property type="entry name" value="Protein_L"/>
    <property type="match status" value="1"/>
</dbReference>
<evidence type="ECO:0000259" key="12">
    <source>
        <dbReference type="Pfam" id="PF12693"/>
    </source>
</evidence>
<dbReference type="CDD" id="cd24017">
    <property type="entry name" value="ASKHA_T2SSL_N"/>
    <property type="match status" value="1"/>
</dbReference>
<feature type="domain" description="GspL periplasmic" evidence="12">
    <location>
        <begin position="228"/>
        <end position="379"/>
    </location>
</feature>
<dbReference type="RefSeq" id="WP_173173623.1">
    <property type="nucleotide sequence ID" value="NZ_AP023189.1"/>
</dbReference>
<dbReference type="GO" id="GO:0015627">
    <property type="term" value="C:type II protein secretion system complex"/>
    <property type="evidence" value="ECO:0007669"/>
    <property type="project" value="InterPro"/>
</dbReference>
<dbReference type="GO" id="GO:0015628">
    <property type="term" value="P:protein secretion by the type II secretion system"/>
    <property type="evidence" value="ECO:0007669"/>
    <property type="project" value="InterPro"/>
</dbReference>
<evidence type="ECO:0000256" key="10">
    <source>
        <dbReference type="PIRNR" id="PIRNR015761"/>
    </source>
</evidence>
<dbReference type="Proteomes" id="UP000509383">
    <property type="component" value="Chromosome"/>
</dbReference>
<keyword evidence="5" id="KW-0997">Cell inner membrane</keyword>
<keyword evidence="8" id="KW-1133">Transmembrane helix</keyword>
<evidence type="ECO:0000259" key="11">
    <source>
        <dbReference type="Pfam" id="PF05134"/>
    </source>
</evidence>
<dbReference type="Gene3D" id="3.30.420.380">
    <property type="match status" value="1"/>
</dbReference>
<dbReference type="Pfam" id="PF05134">
    <property type="entry name" value="T2SSL"/>
    <property type="match status" value="1"/>
</dbReference>
<evidence type="ECO:0000256" key="2">
    <source>
        <dbReference type="ARBA" id="ARBA00005318"/>
    </source>
</evidence>
<proteinExistence type="inferred from homology"/>
<evidence type="ECO:0000313" key="16">
    <source>
        <dbReference type="Proteomes" id="UP001054892"/>
    </source>
</evidence>
<keyword evidence="9" id="KW-0472">Membrane</keyword>
<dbReference type="AlphaFoldDB" id="A0A6J4E1B3"/>
<dbReference type="Gene3D" id="3.30.1360.100">
    <property type="entry name" value="General secretion pathway protein M, EpsM"/>
    <property type="match status" value="1"/>
</dbReference>
<sequence length="380" mass="41827">MKQASIFLPAAAVTRVEGELEVWLVQGGDARQLPFAAAVTALSGDWRLVLPVEAVTACAARLPTQKARWLRQALPFAVEELLAEDVDSLHLALGGSLPDGLHRIFAVRRAWLSAWVDLAAELGSVPTSLQVDADLLPDEGTQLCWLDGRWLLGGEQSARLALLDEDWPHLRDACVLPLQGHAPQARQVLEGIEQWQEHEQPHLWLAGRSGSELAQAEFEVRQEHRHQRFLRPLLGLVGLWVVLQWGFYLAQGWHLRHEGDRYAAANEALYRELFPQDSKLINLRAQFDQHLAASSVSGQGRLLGMLDQAAEALLAEGVQVRVQQLDFSDTRGDLAMQVQAPGFDALERLRERLIAAGLAVQLGSASREGNAVSARLVIGG</sequence>
<comment type="subcellular location">
    <subcellularLocation>
        <location evidence="1">Cell inner membrane</location>
        <topology evidence="1">Single-pass membrane protein</topology>
    </subcellularLocation>
</comment>
<evidence type="ECO:0000256" key="5">
    <source>
        <dbReference type="ARBA" id="ARBA00022519"/>
    </source>
</evidence>
<dbReference type="Pfam" id="PF12693">
    <property type="entry name" value="GspL_C"/>
    <property type="match status" value="1"/>
</dbReference>
<evidence type="ECO:0000256" key="1">
    <source>
        <dbReference type="ARBA" id="ARBA00004377"/>
    </source>
</evidence>
<keyword evidence="3 10" id="KW-0813">Transport</keyword>
<dbReference type="EMBL" id="BQKM01000002">
    <property type="protein sequence ID" value="GJN51581.1"/>
    <property type="molecule type" value="Genomic_DNA"/>
</dbReference>
<dbReference type="InterPro" id="IPR043129">
    <property type="entry name" value="ATPase_NBD"/>
</dbReference>
<dbReference type="SUPFAM" id="SSF53067">
    <property type="entry name" value="Actin-like ATPase domain"/>
    <property type="match status" value="1"/>
</dbReference>
<dbReference type="KEGG" id="ptw:TUM18999_17280"/>
<name>A0A6J4E1B3_9PSED</name>
<evidence type="ECO:0000313" key="15">
    <source>
        <dbReference type="Proteomes" id="UP000509383"/>
    </source>
</evidence>
<dbReference type="InterPro" id="IPR025691">
    <property type="entry name" value="GspL_pp_dom"/>
</dbReference>
<dbReference type="InterPro" id="IPR024230">
    <property type="entry name" value="GspL_cyto_dom"/>
</dbReference>
<dbReference type="NCBIfam" id="TIGR01709">
    <property type="entry name" value="typeII_sec_gspL"/>
    <property type="match status" value="1"/>
</dbReference>
<evidence type="ECO:0000256" key="6">
    <source>
        <dbReference type="ARBA" id="ARBA00022692"/>
    </source>
</evidence>
<comment type="function">
    <text evidence="10">Inner membrane component of the type II secretion system required for the energy-dependent secretion of extracellular factors such as proteases and toxins from the periplasm.</text>
</comment>
<dbReference type="Proteomes" id="UP001054892">
    <property type="component" value="Unassembled WGS sequence"/>
</dbReference>
<evidence type="ECO:0000313" key="13">
    <source>
        <dbReference type="EMBL" id="BCG23537.1"/>
    </source>
</evidence>
<comment type="similarity">
    <text evidence="2 10">Belongs to the GSP L family.</text>
</comment>
<keyword evidence="4" id="KW-1003">Cell membrane</keyword>
<keyword evidence="6" id="KW-0812">Transmembrane</keyword>
<dbReference type="GO" id="GO:0005886">
    <property type="term" value="C:plasma membrane"/>
    <property type="evidence" value="ECO:0007669"/>
    <property type="project" value="UniProtKB-SubCell"/>
</dbReference>
<protein>
    <recommendedName>
        <fullName evidence="10">Type II secretion system protein L</fullName>
        <shortName evidence="10">T2SS protein L</shortName>
    </recommendedName>
</protein>